<proteinExistence type="inferred from homology"/>
<dbReference type="Proteomes" id="UP000019491">
    <property type="component" value="Unassembled WGS sequence"/>
</dbReference>
<gene>
    <name evidence="6" type="ORF">RW1_009_00540</name>
</gene>
<name>X0QYE1_RHOWR</name>
<accession>X0QYE1</accession>
<dbReference type="InterPro" id="IPR051013">
    <property type="entry name" value="MBL_superfamily_lactonases"/>
</dbReference>
<dbReference type="AlphaFoldDB" id="X0QYE1"/>
<evidence type="ECO:0000259" key="5">
    <source>
        <dbReference type="SMART" id="SM00849"/>
    </source>
</evidence>
<reference evidence="6 7" key="1">
    <citation type="submission" date="2014-02" db="EMBL/GenBank/DDBJ databases">
        <title>Whole genome shotgun sequence of Rhodococcus wratislaviensis NBRC 100605.</title>
        <authorList>
            <person name="Hosoyama A."/>
            <person name="Tsuchikane K."/>
            <person name="Yoshida I."/>
            <person name="Ohji S."/>
            <person name="Ichikawa N."/>
            <person name="Yamazoe A."/>
            <person name="Fujita N."/>
        </authorList>
    </citation>
    <scope>NUCLEOTIDE SEQUENCE [LARGE SCALE GENOMIC DNA]</scope>
    <source>
        <strain evidence="6 7">NBRC 100605</strain>
    </source>
</reference>
<dbReference type="GO" id="GO:0046872">
    <property type="term" value="F:metal ion binding"/>
    <property type="evidence" value="ECO:0007669"/>
    <property type="project" value="UniProtKB-KW"/>
</dbReference>
<evidence type="ECO:0000313" key="7">
    <source>
        <dbReference type="Proteomes" id="UP000019491"/>
    </source>
</evidence>
<evidence type="ECO:0000256" key="3">
    <source>
        <dbReference type="ARBA" id="ARBA00022801"/>
    </source>
</evidence>
<organism evidence="6 7">
    <name type="scientific">Rhodococcus wratislaviensis NBRC 100605</name>
    <dbReference type="NCBI Taxonomy" id="1219028"/>
    <lineage>
        <taxon>Bacteria</taxon>
        <taxon>Bacillati</taxon>
        <taxon>Actinomycetota</taxon>
        <taxon>Actinomycetes</taxon>
        <taxon>Mycobacteriales</taxon>
        <taxon>Nocardiaceae</taxon>
        <taxon>Rhodococcus</taxon>
    </lineage>
</organism>
<evidence type="ECO:0000256" key="2">
    <source>
        <dbReference type="ARBA" id="ARBA00022723"/>
    </source>
</evidence>
<evidence type="ECO:0000256" key="1">
    <source>
        <dbReference type="ARBA" id="ARBA00007749"/>
    </source>
</evidence>
<dbReference type="PANTHER" id="PTHR42978:SF6">
    <property type="entry name" value="QUORUM-QUENCHING LACTONASE YTNP-RELATED"/>
    <property type="match status" value="1"/>
</dbReference>
<comment type="caution">
    <text evidence="6">The sequence shown here is derived from an EMBL/GenBank/DDBJ whole genome shotgun (WGS) entry which is preliminary data.</text>
</comment>
<protein>
    <recommendedName>
        <fullName evidence="5">Metallo-beta-lactamase domain-containing protein</fullName>
    </recommendedName>
</protein>
<dbReference type="SUPFAM" id="SSF56281">
    <property type="entry name" value="Metallo-hydrolase/oxidoreductase"/>
    <property type="match status" value="1"/>
</dbReference>
<dbReference type="Gene3D" id="3.60.15.10">
    <property type="entry name" value="Ribonuclease Z/Hydroxyacylglutathione hydrolase-like"/>
    <property type="match status" value="1"/>
</dbReference>
<dbReference type="SMART" id="SM00849">
    <property type="entry name" value="Lactamase_B"/>
    <property type="match status" value="1"/>
</dbReference>
<dbReference type="EMBL" id="BAWF01000009">
    <property type="protein sequence ID" value="GAF43630.1"/>
    <property type="molecule type" value="Genomic_DNA"/>
</dbReference>
<keyword evidence="7" id="KW-1185">Reference proteome</keyword>
<keyword evidence="4" id="KW-0862">Zinc</keyword>
<dbReference type="InterPro" id="IPR036866">
    <property type="entry name" value="RibonucZ/Hydroxyglut_hydro"/>
</dbReference>
<sequence length="285" mass="30985">MTHHRTDTNRGRIVPLLDGIMELDPLSTFPGLSADDWNGHEQFLSRSGALSMPYGGFLVESSPGSNVLVDVGGGPMFDVPPDKGSLAMAGRLPEALFDLGVERTSIRAVLLTHLHVDHIGWLAPEGEPFFPNATIYCHQEDWSYFVDVADSPDIRIPNLIAGCEDRFHLWSGSSMTIEDLVMRHTPGHTPGSSVVMVGAPDSAVLVGDLVHSPVEFLHRWNGLADVDSVMAAKTRTEFKNELLATRNMVWGPHFPSMAPGKLRDASPAGITIWDPCCTPESGSDH</sequence>
<dbReference type="PANTHER" id="PTHR42978">
    <property type="entry name" value="QUORUM-QUENCHING LACTONASE YTNP-RELATED-RELATED"/>
    <property type="match status" value="1"/>
</dbReference>
<evidence type="ECO:0000256" key="4">
    <source>
        <dbReference type="ARBA" id="ARBA00022833"/>
    </source>
</evidence>
<evidence type="ECO:0000313" key="6">
    <source>
        <dbReference type="EMBL" id="GAF43630.1"/>
    </source>
</evidence>
<feature type="domain" description="Metallo-beta-lactamase" evidence="5">
    <location>
        <begin position="53"/>
        <end position="253"/>
    </location>
</feature>
<keyword evidence="2" id="KW-0479">Metal-binding</keyword>
<dbReference type="GO" id="GO:0016787">
    <property type="term" value="F:hydrolase activity"/>
    <property type="evidence" value="ECO:0007669"/>
    <property type="project" value="UniProtKB-KW"/>
</dbReference>
<dbReference type="Pfam" id="PF00753">
    <property type="entry name" value="Lactamase_B"/>
    <property type="match status" value="1"/>
</dbReference>
<dbReference type="InterPro" id="IPR001279">
    <property type="entry name" value="Metallo-B-lactamas"/>
</dbReference>
<dbReference type="OrthoDB" id="2971563at2"/>
<keyword evidence="3" id="KW-0378">Hydrolase</keyword>
<comment type="similarity">
    <text evidence="1">Belongs to the metallo-beta-lactamase superfamily.</text>
</comment>
<dbReference type="RefSeq" id="WP_037228542.1">
    <property type="nucleotide sequence ID" value="NZ_BAWF01000009.1"/>
</dbReference>